<evidence type="ECO:0000313" key="1">
    <source>
        <dbReference type="EMBL" id="CSD18528.1"/>
    </source>
</evidence>
<dbReference type="AlphaFoldDB" id="A0A656ALK1"/>
<evidence type="ECO:0000313" key="2">
    <source>
        <dbReference type="Proteomes" id="UP000041770"/>
    </source>
</evidence>
<protein>
    <submittedName>
        <fullName evidence="1">Acetyltransferase</fullName>
    </submittedName>
</protein>
<accession>A0A656ALK1</accession>
<dbReference type="Proteomes" id="UP000041770">
    <property type="component" value="Unassembled WGS sequence"/>
</dbReference>
<dbReference type="GO" id="GO:0016740">
    <property type="term" value="F:transferase activity"/>
    <property type="evidence" value="ECO:0007669"/>
    <property type="project" value="UniProtKB-KW"/>
</dbReference>
<name>A0A656ALK1_VIBCL</name>
<proteinExistence type="predicted"/>
<organism evidence="1 2">
    <name type="scientific">Vibrio cholerae</name>
    <dbReference type="NCBI Taxonomy" id="666"/>
    <lineage>
        <taxon>Bacteria</taxon>
        <taxon>Pseudomonadati</taxon>
        <taxon>Pseudomonadota</taxon>
        <taxon>Gammaproteobacteria</taxon>
        <taxon>Vibrionales</taxon>
        <taxon>Vibrionaceae</taxon>
        <taxon>Vibrio</taxon>
    </lineage>
</organism>
<dbReference type="Pfam" id="PF11814">
    <property type="entry name" value="DUF3335"/>
    <property type="match status" value="1"/>
</dbReference>
<gene>
    <name evidence="1" type="ORF">ERS013200_03462</name>
</gene>
<keyword evidence="1" id="KW-0808">Transferase</keyword>
<dbReference type="InterPro" id="IPR021770">
    <property type="entry name" value="DUF3335"/>
</dbReference>
<dbReference type="EMBL" id="CWQY01000034">
    <property type="protein sequence ID" value="CSD18528.1"/>
    <property type="molecule type" value="Genomic_DNA"/>
</dbReference>
<sequence>MHQDFCQQLAEQDVSMIDAPPSQAQLEEWVRKGACVLLLISTYRFDGKKEPHWIVLSGLSDKFFFFHDPHAESEEHVSGSGYIPVGKAALSQIIGFGKQKQIACVVITPRL</sequence>
<reference evidence="1 2" key="1">
    <citation type="submission" date="2015-07" db="EMBL/GenBank/DDBJ databases">
        <authorList>
            <consortium name="Pathogen Informatics"/>
        </authorList>
    </citation>
    <scope>NUCLEOTIDE SEQUENCE [LARGE SCALE GENOMIC DNA]</scope>
    <source>
        <strain evidence="1 2">A316</strain>
    </source>
</reference>